<proteinExistence type="predicted"/>
<dbReference type="InterPro" id="IPR025638">
    <property type="entry name" value="DUF4336"/>
</dbReference>
<dbReference type="InterPro" id="IPR036866">
    <property type="entry name" value="RibonucZ/Hydroxyglut_hydro"/>
</dbReference>
<dbReference type="OrthoDB" id="421671at2759"/>
<protein>
    <recommendedName>
        <fullName evidence="3">DUF4336 domain-containing protein</fullName>
    </recommendedName>
</protein>
<reference evidence="2" key="1">
    <citation type="journal article" date="2006" name="Proc. Natl. Acad. Sci. U.S.A.">
        <title>Genome analysis of the smallest free-living eukaryote Ostreococcus tauri unveils many unique features.</title>
        <authorList>
            <person name="Derelle E."/>
            <person name="Ferraz C."/>
            <person name="Rombauts S."/>
            <person name="Rouze P."/>
            <person name="Worden A.Z."/>
            <person name="Robbens S."/>
            <person name="Partensky F."/>
            <person name="Degroeve S."/>
            <person name="Echeynie S."/>
            <person name="Cooke R."/>
            <person name="Saeys Y."/>
            <person name="Wuyts J."/>
            <person name="Jabbari K."/>
            <person name="Bowler C."/>
            <person name="Panaud O."/>
            <person name="Piegu B."/>
            <person name="Ball S.G."/>
            <person name="Ral J.-P."/>
            <person name="Bouget F.-Y."/>
            <person name="Piganeau G."/>
            <person name="De Baets B."/>
            <person name="Picard A."/>
            <person name="Delseny M."/>
            <person name="Demaille J."/>
            <person name="Van de Peer Y."/>
            <person name="Moreau H."/>
        </authorList>
    </citation>
    <scope>NUCLEOTIDE SEQUENCE [LARGE SCALE GENOMIC DNA]</scope>
    <source>
        <strain evidence="2">OTTH 0595 / CCAP 157/2 / RCC745</strain>
    </source>
</reference>
<dbReference type="Pfam" id="PF14234">
    <property type="entry name" value="DUF4336"/>
    <property type="match status" value="1"/>
</dbReference>
<organism evidence="1 2">
    <name type="scientific">Ostreococcus tauri</name>
    <name type="common">Marine green alga</name>
    <dbReference type="NCBI Taxonomy" id="70448"/>
    <lineage>
        <taxon>Eukaryota</taxon>
        <taxon>Viridiplantae</taxon>
        <taxon>Chlorophyta</taxon>
        <taxon>Mamiellophyceae</taxon>
        <taxon>Mamiellales</taxon>
        <taxon>Bathycoccaceae</taxon>
        <taxon>Ostreococcus</taxon>
    </lineage>
</organism>
<dbReference type="InParanoid" id="A0A090LZH0"/>
<dbReference type="Proteomes" id="UP000009170">
    <property type="component" value="Unassembled WGS sequence"/>
</dbReference>
<reference evidence="1 2" key="2">
    <citation type="journal article" date="2014" name="BMC Genomics">
        <title>An improved genome of the model marine alga Ostreococcus tauri unfolds by assessing Illumina de novo assemblies.</title>
        <authorList>
            <person name="Blanc-Mathieu R."/>
            <person name="Verhelst B."/>
            <person name="Derelle E."/>
            <person name="Rombauts S."/>
            <person name="Bouget F.Y."/>
            <person name="Carre I."/>
            <person name="Chateau A."/>
            <person name="Eyre-Walker A."/>
            <person name="Grimsley N."/>
            <person name="Moreau H."/>
            <person name="Piegu B."/>
            <person name="Rivals E."/>
            <person name="Schackwitz W."/>
            <person name="Van de Peer Y."/>
            <person name="Piganeau G."/>
        </authorList>
    </citation>
    <scope>NUCLEOTIDE SEQUENCE [LARGE SCALE GENOMIC DNA]</scope>
    <source>
        <strain evidence="2">OTTH 0595 / CCAP 157/2 / RCC745</strain>
    </source>
</reference>
<comment type="caution">
    <text evidence="1">The sequence shown here is derived from an EMBL/GenBank/DDBJ whole genome shotgun (WGS) entry which is preliminary data.</text>
</comment>
<name>A0A090LZH0_OSTTA</name>
<dbReference type="AlphaFoldDB" id="A0A090LZH0"/>
<gene>
    <name evidence="1" type="ORF">OT_ostta03g05830</name>
</gene>
<sequence>MSTNVPVVVDARDVTTRLATRMSRAVRTTPRVRVFAFTRERVRRRRSTPPSASYEKTWSNPSGSVIDVIDERRDTGAYACARPFVWNDIDVGGRMGVVKMHDGSLWIHSPIDLDAMTKRAVDALGPVKFIVSPNYEHVKYAKAWKDAYPEATLYGCPGLKAKTSGVIPYDVDLGDVPGACPPEWRGEFQCEHFDSERTPILGGAFFNEVVFHHVPTETLFITDLVWTYPERRVDGVDVPLGTRAWKALMDELYLPVYLNLMVRDRARFAASVRRLTHDWSWTTFVPCHGTVERGARARQIIRDHLSR</sequence>
<evidence type="ECO:0000313" key="1">
    <source>
        <dbReference type="EMBL" id="CEF97375.1"/>
    </source>
</evidence>
<dbReference type="PANTHER" id="PTHR33835:SF1">
    <property type="entry name" value="METALLO-BETA-LACTAMASE DOMAIN-CONTAINING PROTEIN"/>
    <property type="match status" value="1"/>
</dbReference>
<dbReference type="RefSeq" id="XP_003078514.2">
    <property type="nucleotide sequence ID" value="XM_003078466.2"/>
</dbReference>
<evidence type="ECO:0000313" key="2">
    <source>
        <dbReference type="Proteomes" id="UP000009170"/>
    </source>
</evidence>
<dbReference type="GeneID" id="9833690"/>
<dbReference type="PANTHER" id="PTHR33835">
    <property type="entry name" value="YALI0C07656P"/>
    <property type="match status" value="1"/>
</dbReference>
<accession>A0A090LZH0</accession>
<keyword evidence="2" id="KW-1185">Reference proteome</keyword>
<evidence type="ECO:0008006" key="3">
    <source>
        <dbReference type="Google" id="ProtNLM"/>
    </source>
</evidence>
<dbReference type="KEGG" id="ota:OT_ostta03g05830"/>
<dbReference type="SUPFAM" id="SSF56281">
    <property type="entry name" value="Metallo-hydrolase/oxidoreductase"/>
    <property type="match status" value="1"/>
</dbReference>
<dbReference type="EMBL" id="CAID01000003">
    <property type="protein sequence ID" value="CEF97375.1"/>
    <property type="molecule type" value="Genomic_DNA"/>
</dbReference>